<dbReference type="InterPro" id="IPR004567">
    <property type="entry name" value="Type_II_PanK"/>
</dbReference>
<evidence type="ECO:0000313" key="8">
    <source>
        <dbReference type="Proteomes" id="UP001597383"/>
    </source>
</evidence>
<protein>
    <submittedName>
        <fullName evidence="7">Type II pantothenate kinase</fullName>
        <ecNumber evidence="7">2.7.1.33</ecNumber>
    </submittedName>
</protein>
<evidence type="ECO:0000256" key="2">
    <source>
        <dbReference type="ARBA" id="ARBA00022679"/>
    </source>
</evidence>
<evidence type="ECO:0000256" key="3">
    <source>
        <dbReference type="ARBA" id="ARBA00022741"/>
    </source>
</evidence>
<dbReference type="Pfam" id="PF03630">
    <property type="entry name" value="Fumble"/>
    <property type="match status" value="1"/>
</dbReference>
<evidence type="ECO:0000256" key="5">
    <source>
        <dbReference type="ARBA" id="ARBA00022840"/>
    </source>
</evidence>
<evidence type="ECO:0000256" key="1">
    <source>
        <dbReference type="ARBA" id="ARBA00022490"/>
    </source>
</evidence>
<evidence type="ECO:0000256" key="4">
    <source>
        <dbReference type="ARBA" id="ARBA00022777"/>
    </source>
</evidence>
<accession>A0ABW4W5I4</accession>
<keyword evidence="8" id="KW-1185">Reference proteome</keyword>
<keyword evidence="3" id="KW-0547">Nucleotide-binding</keyword>
<dbReference type="SUPFAM" id="SSF53067">
    <property type="entry name" value="Actin-like ATPase domain"/>
    <property type="match status" value="1"/>
</dbReference>
<dbReference type="EMBL" id="JBHUHQ010000039">
    <property type="protein sequence ID" value="MFD2046491.1"/>
    <property type="molecule type" value="Genomic_DNA"/>
</dbReference>
<keyword evidence="2 7" id="KW-0808">Transferase</keyword>
<evidence type="ECO:0000256" key="6">
    <source>
        <dbReference type="ARBA" id="ARBA00022993"/>
    </source>
</evidence>
<proteinExistence type="predicted"/>
<gene>
    <name evidence="7" type="primary">coaW</name>
    <name evidence="7" type="ORF">ACFSJF_19675</name>
</gene>
<dbReference type="InterPro" id="IPR011602">
    <property type="entry name" value="Type_II_PanK_bac"/>
</dbReference>
<dbReference type="Gene3D" id="3.30.420.40">
    <property type="match status" value="1"/>
</dbReference>
<name>A0ABW4W5I4_9BACI</name>
<dbReference type="PANTHER" id="PTHR12280">
    <property type="entry name" value="PANTOTHENATE KINASE"/>
    <property type="match status" value="1"/>
</dbReference>
<dbReference type="GO" id="GO:0004594">
    <property type="term" value="F:pantothenate kinase activity"/>
    <property type="evidence" value="ECO:0007669"/>
    <property type="project" value="UniProtKB-EC"/>
</dbReference>
<dbReference type="PIRSF" id="PIRSF036940">
    <property type="entry name" value="PanK_bac_aCoA"/>
    <property type="match status" value="1"/>
</dbReference>
<reference evidence="8" key="1">
    <citation type="journal article" date="2019" name="Int. J. Syst. Evol. Microbiol.">
        <title>The Global Catalogue of Microorganisms (GCM) 10K type strain sequencing project: providing services to taxonomists for standard genome sequencing and annotation.</title>
        <authorList>
            <consortium name="The Broad Institute Genomics Platform"/>
            <consortium name="The Broad Institute Genome Sequencing Center for Infectious Disease"/>
            <person name="Wu L."/>
            <person name="Ma J."/>
        </authorList>
    </citation>
    <scope>NUCLEOTIDE SEQUENCE [LARGE SCALE GENOMIC DNA]</scope>
    <source>
        <strain evidence="8">R28</strain>
    </source>
</reference>
<dbReference type="RefSeq" id="WP_377558468.1">
    <property type="nucleotide sequence ID" value="NZ_JBHUHQ010000039.1"/>
</dbReference>
<keyword evidence="6" id="KW-0173">Coenzyme A biosynthesis</keyword>
<keyword evidence="5" id="KW-0067">ATP-binding</keyword>
<keyword evidence="1" id="KW-0963">Cytoplasm</keyword>
<dbReference type="Proteomes" id="UP001597383">
    <property type="component" value="Unassembled WGS sequence"/>
</dbReference>
<organism evidence="7 8">
    <name type="scientific">Ornithinibacillus salinisoli</name>
    <dbReference type="NCBI Taxonomy" id="1848459"/>
    <lineage>
        <taxon>Bacteria</taxon>
        <taxon>Bacillati</taxon>
        <taxon>Bacillota</taxon>
        <taxon>Bacilli</taxon>
        <taxon>Bacillales</taxon>
        <taxon>Bacillaceae</taxon>
        <taxon>Ornithinibacillus</taxon>
    </lineage>
</organism>
<dbReference type="EC" id="2.7.1.33" evidence="7"/>
<evidence type="ECO:0000313" key="7">
    <source>
        <dbReference type="EMBL" id="MFD2046491.1"/>
    </source>
</evidence>
<dbReference type="CDD" id="cd24085">
    <property type="entry name" value="ASKHA_NBD_PanK-II_bac"/>
    <property type="match status" value="1"/>
</dbReference>
<sequence>MVTRIGIDAGGSLVKVAYEENRQMHTKTFSSQEIDQLVQWLQFLSPHATLYVTGGKSGYVKSIVQQQSYQVDEFKAVTEGTRFLLKQENRLVDESFILVSIGTGTSIFSVTSESLERVLGTGIGGGTLMGLGQLLTGERDFRTIVEMVAKGDHRKSDLLVRDIYAPNEPPLFGNLTAANFGKVPNPESDKDSSEDHMASLMKMIGETILLLASQVAITKQVKPIVFTGSTLNGNGPLKKVLSEFRDRLPYEPIFLDKGSHVGAFGALLV</sequence>
<comment type="caution">
    <text evidence="7">The sequence shown here is derived from an EMBL/GenBank/DDBJ whole genome shotgun (WGS) entry which is preliminary data.</text>
</comment>
<dbReference type="InterPro" id="IPR043129">
    <property type="entry name" value="ATPase_NBD"/>
</dbReference>
<keyword evidence="4 7" id="KW-0418">Kinase</keyword>
<dbReference type="NCBIfam" id="NF009842">
    <property type="entry name" value="PRK13317.1"/>
    <property type="match status" value="1"/>
</dbReference>
<dbReference type="PANTHER" id="PTHR12280:SF20">
    <property type="entry name" value="4'-PHOSPHOPANTETHEINE PHOSPHATASE"/>
    <property type="match status" value="1"/>
</dbReference>